<feature type="repeat" description="ANK" evidence="3">
    <location>
        <begin position="43"/>
        <end position="75"/>
    </location>
</feature>
<dbReference type="Pfam" id="PF12796">
    <property type="entry name" value="Ank_2"/>
    <property type="match status" value="1"/>
</dbReference>
<dbReference type="InterPro" id="IPR036770">
    <property type="entry name" value="Ankyrin_rpt-contain_sf"/>
</dbReference>
<evidence type="ECO:0000313" key="4">
    <source>
        <dbReference type="EMBL" id="CDW53065.1"/>
    </source>
</evidence>
<dbReference type="SMART" id="SM00248">
    <property type="entry name" value="ANK"/>
    <property type="match status" value="2"/>
</dbReference>
<proteinExistence type="predicted"/>
<dbReference type="Gene3D" id="1.25.40.20">
    <property type="entry name" value="Ankyrin repeat-containing domain"/>
    <property type="match status" value="1"/>
</dbReference>
<keyword evidence="5" id="KW-1185">Reference proteome</keyword>
<dbReference type="SUPFAM" id="SSF48403">
    <property type="entry name" value="Ankyrin repeat"/>
    <property type="match status" value="1"/>
</dbReference>
<dbReference type="PROSITE" id="PS50088">
    <property type="entry name" value="ANK_REPEAT"/>
    <property type="match status" value="1"/>
</dbReference>
<dbReference type="InterPro" id="IPR002110">
    <property type="entry name" value="Ankyrin_rpt"/>
</dbReference>
<dbReference type="STRING" id="36087.A0A077Z2Y6"/>
<dbReference type="PROSITE" id="PS50297">
    <property type="entry name" value="ANK_REP_REGION"/>
    <property type="match status" value="1"/>
</dbReference>
<keyword evidence="2 3" id="KW-0040">ANK repeat</keyword>
<dbReference type="OrthoDB" id="412876at2759"/>
<dbReference type="InterPro" id="IPR050776">
    <property type="entry name" value="Ank_Repeat/CDKN_Inhibitor"/>
</dbReference>
<dbReference type="PANTHER" id="PTHR24201">
    <property type="entry name" value="ANK_REP_REGION DOMAIN-CONTAINING PROTEIN"/>
    <property type="match status" value="1"/>
</dbReference>
<sequence>MTNADTANADEAKLFAAVNDGNSELVKSLIETKGVSPNSLDEHCTSALQLAAFRGHYDVCKVLLDCGADVNGTDHPHGNSRVVRLLMDAGANIHKRTAKDRDALDMAAFTGQYRCVCSMKLYVPYERFQRFTNSETLNQSKLSVKTSHLLHTLSADPLIHPVHTFLFLSDHPELVEEKKAVLRAMEGVMESYIVGKEIDELLAVKMCILLYTVKSAITAIDEDDLANSGYILLRLSKNIFLSNQNGTLNLDSFIHSVIVKFPNTRSVILQQFMKEVYEANTPPLANAYDIICRILMGNHMVCSETFCDACGDWRVPLKLCASCRKVLFNTLSTSSLVVPQARVRQ</sequence>
<reference evidence="4" key="2">
    <citation type="submission" date="2014-03" db="EMBL/GenBank/DDBJ databases">
        <title>The whipworm genome and dual-species transcriptomics of an intimate host-pathogen interaction.</title>
        <authorList>
            <person name="Foth B.J."/>
            <person name="Tsai I.J."/>
            <person name="Reid A.J."/>
            <person name="Bancroft A.J."/>
            <person name="Nichol S."/>
            <person name="Tracey A."/>
            <person name="Holroyd N."/>
            <person name="Cotton J.A."/>
            <person name="Stanley E.J."/>
            <person name="Zarowiecki M."/>
            <person name="Liu J.Z."/>
            <person name="Huckvale T."/>
            <person name="Cooper P.J."/>
            <person name="Grencis R.K."/>
            <person name="Berriman M."/>
        </authorList>
    </citation>
    <scope>NUCLEOTIDE SEQUENCE [LARGE SCALE GENOMIC DNA]</scope>
</reference>
<gene>
    <name evidence="4" type="ORF">TTRE_0000132801</name>
</gene>
<dbReference type="EMBL" id="HG805839">
    <property type="protein sequence ID" value="CDW53065.1"/>
    <property type="molecule type" value="Genomic_DNA"/>
</dbReference>
<organism evidence="4 5">
    <name type="scientific">Trichuris trichiura</name>
    <name type="common">Whipworm</name>
    <name type="synonym">Trichocephalus trichiurus</name>
    <dbReference type="NCBI Taxonomy" id="36087"/>
    <lineage>
        <taxon>Eukaryota</taxon>
        <taxon>Metazoa</taxon>
        <taxon>Ecdysozoa</taxon>
        <taxon>Nematoda</taxon>
        <taxon>Enoplea</taxon>
        <taxon>Dorylaimia</taxon>
        <taxon>Trichinellida</taxon>
        <taxon>Trichuridae</taxon>
        <taxon>Trichuris</taxon>
    </lineage>
</organism>
<keyword evidence="1" id="KW-0677">Repeat</keyword>
<name>A0A077Z2Y6_TRITR</name>
<accession>A0A077Z2Y6</accession>
<dbReference type="Proteomes" id="UP000030665">
    <property type="component" value="Unassembled WGS sequence"/>
</dbReference>
<evidence type="ECO:0000256" key="3">
    <source>
        <dbReference type="PROSITE-ProRule" id="PRU00023"/>
    </source>
</evidence>
<evidence type="ECO:0000313" key="5">
    <source>
        <dbReference type="Proteomes" id="UP000030665"/>
    </source>
</evidence>
<protein>
    <submittedName>
        <fullName evidence="4">Ank 2 domain containing protein</fullName>
    </submittedName>
</protein>
<evidence type="ECO:0000256" key="2">
    <source>
        <dbReference type="ARBA" id="ARBA00023043"/>
    </source>
</evidence>
<reference evidence="4" key="1">
    <citation type="submission" date="2014-01" db="EMBL/GenBank/DDBJ databases">
        <authorList>
            <person name="Aslett M."/>
        </authorList>
    </citation>
    <scope>NUCLEOTIDE SEQUENCE</scope>
</reference>
<dbReference type="AlphaFoldDB" id="A0A077Z2Y6"/>
<evidence type="ECO:0000256" key="1">
    <source>
        <dbReference type="ARBA" id="ARBA00022737"/>
    </source>
</evidence>